<dbReference type="InterPro" id="IPR039425">
    <property type="entry name" value="RNA_pol_sigma-70-like"/>
</dbReference>
<dbReference type="PANTHER" id="PTHR43133">
    <property type="entry name" value="RNA POLYMERASE ECF-TYPE SIGMA FACTO"/>
    <property type="match status" value="1"/>
</dbReference>
<dbReference type="Pfam" id="PF04542">
    <property type="entry name" value="Sigma70_r2"/>
    <property type="match status" value="1"/>
</dbReference>
<keyword evidence="5" id="KW-0804">Transcription</keyword>
<dbReference type="InterPro" id="IPR013324">
    <property type="entry name" value="RNA_pol_sigma_r3/r4-like"/>
</dbReference>
<evidence type="ECO:0000256" key="2">
    <source>
        <dbReference type="ARBA" id="ARBA00023015"/>
    </source>
</evidence>
<feature type="region of interest" description="Disordered" evidence="6">
    <location>
        <begin position="81"/>
        <end position="101"/>
    </location>
</feature>
<name>A0A848LFV2_9BACT</name>
<evidence type="ECO:0000256" key="4">
    <source>
        <dbReference type="ARBA" id="ARBA00023125"/>
    </source>
</evidence>
<dbReference type="GO" id="GO:0006352">
    <property type="term" value="P:DNA-templated transcription initiation"/>
    <property type="evidence" value="ECO:0007669"/>
    <property type="project" value="InterPro"/>
</dbReference>
<dbReference type="InterPro" id="IPR007627">
    <property type="entry name" value="RNA_pol_sigma70_r2"/>
</dbReference>
<dbReference type="NCBIfam" id="TIGR02937">
    <property type="entry name" value="sigma70-ECF"/>
    <property type="match status" value="1"/>
</dbReference>
<dbReference type="SUPFAM" id="SSF88659">
    <property type="entry name" value="Sigma3 and sigma4 domains of RNA polymerase sigma factors"/>
    <property type="match status" value="1"/>
</dbReference>
<keyword evidence="9" id="KW-1185">Reference proteome</keyword>
<accession>A0A848LFV2</accession>
<keyword evidence="2" id="KW-0805">Transcription regulation</keyword>
<feature type="domain" description="RNA polymerase sigma-70 region 2" evidence="7">
    <location>
        <begin position="12"/>
        <end position="80"/>
    </location>
</feature>
<dbReference type="SUPFAM" id="SSF88946">
    <property type="entry name" value="Sigma2 domain of RNA polymerase sigma factors"/>
    <property type="match status" value="1"/>
</dbReference>
<dbReference type="RefSeq" id="WP_169344544.1">
    <property type="nucleotide sequence ID" value="NZ_JABBJJ010000035.1"/>
</dbReference>
<organism evidence="8 9">
    <name type="scientific">Pyxidicoccus fallax</name>
    <dbReference type="NCBI Taxonomy" id="394095"/>
    <lineage>
        <taxon>Bacteria</taxon>
        <taxon>Pseudomonadati</taxon>
        <taxon>Myxococcota</taxon>
        <taxon>Myxococcia</taxon>
        <taxon>Myxococcales</taxon>
        <taxon>Cystobacterineae</taxon>
        <taxon>Myxococcaceae</taxon>
        <taxon>Pyxidicoccus</taxon>
    </lineage>
</organism>
<dbReference type="AlphaFoldDB" id="A0A848LFV2"/>
<evidence type="ECO:0000313" key="8">
    <source>
        <dbReference type="EMBL" id="NMO15251.1"/>
    </source>
</evidence>
<dbReference type="Proteomes" id="UP000518300">
    <property type="component" value="Unassembled WGS sequence"/>
</dbReference>
<gene>
    <name evidence="8" type="ORF">HG543_10350</name>
</gene>
<dbReference type="GO" id="GO:0016987">
    <property type="term" value="F:sigma factor activity"/>
    <property type="evidence" value="ECO:0007669"/>
    <property type="project" value="UniProtKB-KW"/>
</dbReference>
<comment type="similarity">
    <text evidence="1">Belongs to the sigma-70 factor family. ECF subfamily.</text>
</comment>
<dbReference type="EMBL" id="JABBJJ010000035">
    <property type="protein sequence ID" value="NMO15251.1"/>
    <property type="molecule type" value="Genomic_DNA"/>
</dbReference>
<protein>
    <submittedName>
        <fullName evidence="8">Sigma-70 family RNA polymerase sigma factor</fullName>
    </submittedName>
</protein>
<dbReference type="PANTHER" id="PTHR43133:SF8">
    <property type="entry name" value="RNA POLYMERASE SIGMA FACTOR HI_1459-RELATED"/>
    <property type="match status" value="1"/>
</dbReference>
<dbReference type="Gene3D" id="1.10.1740.10">
    <property type="match status" value="1"/>
</dbReference>
<dbReference type="GO" id="GO:0003677">
    <property type="term" value="F:DNA binding"/>
    <property type="evidence" value="ECO:0007669"/>
    <property type="project" value="UniProtKB-KW"/>
</dbReference>
<comment type="caution">
    <text evidence="8">The sequence shown here is derived from an EMBL/GenBank/DDBJ whole genome shotgun (WGS) entry which is preliminary data.</text>
</comment>
<evidence type="ECO:0000256" key="1">
    <source>
        <dbReference type="ARBA" id="ARBA00010641"/>
    </source>
</evidence>
<evidence type="ECO:0000256" key="5">
    <source>
        <dbReference type="ARBA" id="ARBA00023163"/>
    </source>
</evidence>
<sequence>MTSTSQVDISSLYRRHVAMVRGCALRILGEPSAAEDVAQEVFIRFLQHRERSGNEQDTAAFLYRTCTNLALNRLRDARRRKGLQQAHLPDEEPRSPHSPEDGLALRKVLAEADPEQAQIAACYFIHGMEHEEIAGVLGLPRRTVGRRLEKFRAHAEHMLQGVRRKEAGHGG</sequence>
<keyword evidence="4" id="KW-0238">DNA-binding</keyword>
<dbReference type="InterPro" id="IPR013325">
    <property type="entry name" value="RNA_pol_sigma_r2"/>
</dbReference>
<feature type="compositionally biased region" description="Basic and acidic residues" evidence="6">
    <location>
        <begin position="88"/>
        <end position="101"/>
    </location>
</feature>
<keyword evidence="3" id="KW-0731">Sigma factor</keyword>
<proteinExistence type="inferred from homology"/>
<dbReference type="InterPro" id="IPR036388">
    <property type="entry name" value="WH-like_DNA-bd_sf"/>
</dbReference>
<evidence type="ECO:0000313" key="9">
    <source>
        <dbReference type="Proteomes" id="UP000518300"/>
    </source>
</evidence>
<dbReference type="InterPro" id="IPR014284">
    <property type="entry name" value="RNA_pol_sigma-70_dom"/>
</dbReference>
<evidence type="ECO:0000256" key="6">
    <source>
        <dbReference type="SAM" id="MobiDB-lite"/>
    </source>
</evidence>
<evidence type="ECO:0000256" key="3">
    <source>
        <dbReference type="ARBA" id="ARBA00023082"/>
    </source>
</evidence>
<dbReference type="Gene3D" id="1.10.10.10">
    <property type="entry name" value="Winged helix-like DNA-binding domain superfamily/Winged helix DNA-binding domain"/>
    <property type="match status" value="1"/>
</dbReference>
<evidence type="ECO:0000259" key="7">
    <source>
        <dbReference type="Pfam" id="PF04542"/>
    </source>
</evidence>
<reference evidence="8 9" key="1">
    <citation type="submission" date="2020-04" db="EMBL/GenBank/DDBJ databases">
        <title>Draft genome of Pyxidicoccus fallax type strain.</title>
        <authorList>
            <person name="Whitworth D.E."/>
        </authorList>
    </citation>
    <scope>NUCLEOTIDE SEQUENCE [LARGE SCALE GENOMIC DNA]</scope>
    <source>
        <strain evidence="8 9">DSM 14698</strain>
    </source>
</reference>